<evidence type="ECO:0000313" key="2">
    <source>
        <dbReference type="Proteomes" id="UP000006365"/>
    </source>
</evidence>
<dbReference type="InterPro" id="IPR010751">
    <property type="entry name" value="TrfA"/>
</dbReference>
<protein>
    <submittedName>
        <fullName evidence="1">TrfA family protein</fullName>
    </submittedName>
</protein>
<organism evidence="1 2">
    <name type="scientific">Desulfobulbus propionicus (strain ATCC 33891 / DSM 2032 / VKM B-1956 / 1pr3)</name>
    <dbReference type="NCBI Taxonomy" id="577650"/>
    <lineage>
        <taxon>Bacteria</taxon>
        <taxon>Pseudomonadati</taxon>
        <taxon>Thermodesulfobacteriota</taxon>
        <taxon>Desulfobulbia</taxon>
        <taxon>Desulfobulbales</taxon>
        <taxon>Desulfobulbaceae</taxon>
        <taxon>Desulfobulbus</taxon>
    </lineage>
</organism>
<dbReference type="KEGG" id="dpr:Despr_0170"/>
<dbReference type="Pfam" id="PF07042">
    <property type="entry name" value="TrfA"/>
    <property type="match status" value="1"/>
</dbReference>
<dbReference type="Proteomes" id="UP000006365">
    <property type="component" value="Chromosome"/>
</dbReference>
<evidence type="ECO:0000313" key="1">
    <source>
        <dbReference type="EMBL" id="ADW16359.1"/>
    </source>
</evidence>
<reference evidence="1 2" key="1">
    <citation type="journal article" date="2011" name="Stand. Genomic Sci.">
        <title>Complete genome sequence of Desulfobulbus propionicus type strain (1pr3).</title>
        <authorList>
            <person name="Pagani I."/>
            <person name="Lapidus A."/>
            <person name="Nolan M."/>
            <person name="Lucas S."/>
            <person name="Hammon N."/>
            <person name="Deshpande S."/>
            <person name="Cheng J.F."/>
            <person name="Chertkov O."/>
            <person name="Davenport K."/>
            <person name="Tapia R."/>
            <person name="Han C."/>
            <person name="Goodwin L."/>
            <person name="Pitluck S."/>
            <person name="Liolios K."/>
            <person name="Mavromatis K."/>
            <person name="Ivanova N."/>
            <person name="Mikhailova N."/>
            <person name="Pati A."/>
            <person name="Chen A."/>
            <person name="Palaniappan K."/>
            <person name="Land M."/>
            <person name="Hauser L."/>
            <person name="Chang Y.J."/>
            <person name="Jeffries C.D."/>
            <person name="Detter J.C."/>
            <person name="Brambilla E."/>
            <person name="Kannan K.P."/>
            <person name="Djao O.D."/>
            <person name="Rohde M."/>
            <person name="Pukall R."/>
            <person name="Spring S."/>
            <person name="Goker M."/>
            <person name="Sikorski J."/>
            <person name="Woyke T."/>
            <person name="Bristow J."/>
            <person name="Eisen J.A."/>
            <person name="Markowitz V."/>
            <person name="Hugenholtz P."/>
            <person name="Kyrpides N.C."/>
            <person name="Klenk H.P."/>
        </authorList>
    </citation>
    <scope>NUCLEOTIDE SEQUENCE [LARGE SCALE GENOMIC DNA]</scope>
    <source>
        <strain evidence="2">ATCC 33891 / DSM 2032 / 1pr3</strain>
    </source>
</reference>
<dbReference type="AlphaFoldDB" id="A0A7U4DMV1"/>
<dbReference type="EMBL" id="CP002364">
    <property type="protein sequence ID" value="ADW16359.1"/>
    <property type="molecule type" value="Genomic_DNA"/>
</dbReference>
<keyword evidence="2" id="KW-1185">Reference proteome</keyword>
<sequence length="294" mass="33703">MPLHAENSHGLERINPILDRCLQSLSPEIRAKIAVLQEHPLLPTCPAGMHGIPNVFLRSALFGMVQRGQRKMVNKEILPTIRGLQIRYTGWQLDQADLDVFAHALYLASAQPTGKLVRFTAKGFLTGIHRSYGKPNRQWLKESLWRLTTSAVEIDLEAPTAIGTQPFSYADSLLDEFIYNETERSYFLKCNPRMVRLFDAGWTQIPWRQHVQLKTDLAKWLHGFYASHRTPYPTKVSTLRHLCGSNCHRLSDYRYKLRIALDELVRGGFLGSWQIDQEDKIHVDKRLPKTSGTT</sequence>
<accession>A0A7U4DMV1</accession>
<proteinExistence type="predicted"/>
<gene>
    <name evidence="1" type="ordered locus">Despr_0170</name>
</gene>
<name>A0A7U4DMV1_DESPD</name>